<protein>
    <recommendedName>
        <fullName evidence="1">UPF0246 protein JCM16774_1006</fullName>
    </recommendedName>
</protein>
<dbReference type="PANTHER" id="PTHR30283:SF4">
    <property type="entry name" value="PEROXIDE STRESS RESISTANCE PROTEIN YAAA"/>
    <property type="match status" value="1"/>
</dbReference>
<dbReference type="GO" id="GO:0033194">
    <property type="term" value="P:response to hydroperoxide"/>
    <property type="evidence" value="ECO:0007669"/>
    <property type="project" value="TreeGrafter"/>
</dbReference>
<dbReference type="Pfam" id="PF03883">
    <property type="entry name" value="H2O2_YaaD"/>
    <property type="match status" value="1"/>
</dbReference>
<dbReference type="AlphaFoldDB" id="A0A510JA76"/>
<dbReference type="OrthoDB" id="9777133at2"/>
<organism evidence="2 3">
    <name type="scientific">Pseudoleptotrichia goodfellowii</name>
    <dbReference type="NCBI Taxonomy" id="157692"/>
    <lineage>
        <taxon>Bacteria</taxon>
        <taxon>Fusobacteriati</taxon>
        <taxon>Fusobacteriota</taxon>
        <taxon>Fusobacteriia</taxon>
        <taxon>Fusobacteriales</taxon>
        <taxon>Leptotrichiaceae</taxon>
        <taxon>Pseudoleptotrichia</taxon>
    </lineage>
</organism>
<evidence type="ECO:0000256" key="1">
    <source>
        <dbReference type="HAMAP-Rule" id="MF_00652"/>
    </source>
</evidence>
<name>A0A510JA76_9FUSO</name>
<dbReference type="PANTHER" id="PTHR30283">
    <property type="entry name" value="PEROXIDE STRESS RESPONSE PROTEIN YAAA"/>
    <property type="match status" value="1"/>
</dbReference>
<dbReference type="KEGG" id="lgo:JCM16774_1006"/>
<dbReference type="EMBL" id="AP019822">
    <property type="protein sequence ID" value="BBM36074.1"/>
    <property type="molecule type" value="Genomic_DNA"/>
</dbReference>
<evidence type="ECO:0000313" key="2">
    <source>
        <dbReference type="EMBL" id="BBM36074.1"/>
    </source>
</evidence>
<dbReference type="GO" id="GO:0005829">
    <property type="term" value="C:cytosol"/>
    <property type="evidence" value="ECO:0007669"/>
    <property type="project" value="TreeGrafter"/>
</dbReference>
<proteinExistence type="inferred from homology"/>
<comment type="similarity">
    <text evidence="1">Belongs to the UPF0246 family.</text>
</comment>
<evidence type="ECO:0000313" key="3">
    <source>
        <dbReference type="Proteomes" id="UP000321606"/>
    </source>
</evidence>
<accession>A0A510JA76</accession>
<dbReference type="RefSeq" id="WP_026737478.1">
    <property type="nucleotide sequence ID" value="NZ_AP019822.1"/>
</dbReference>
<sequence>MKIIISPSKTKKISNLKGIEIYEEPYFPEITHKIVKELEKISVSEIEKKFKLKKEQAEKLSKFYKTFETQDYGHALGTYTGIAFKSIDTNSFNKKDLEFAQEHLLILSALYGVLTPFTKLKEYRLDMTNSVFKEKSLYEVWKKDINDYFKDEKCIINLASKEYSKVIGAENLYDFEFYDRKDGKLKQISTNSKKMRGFTVNYIVKNRITNVRDLKNISLNGYEYNEEISNEKKYVYVK</sequence>
<dbReference type="STRING" id="714315.GCA_000516535_00997"/>
<gene>
    <name evidence="2" type="ORF">JCM16774_1006</name>
</gene>
<dbReference type="Proteomes" id="UP000321606">
    <property type="component" value="Chromosome"/>
</dbReference>
<dbReference type="InterPro" id="IPR005583">
    <property type="entry name" value="YaaA"/>
</dbReference>
<reference evidence="2 3" key="1">
    <citation type="submission" date="2019-07" db="EMBL/GenBank/DDBJ databases">
        <title>Complete Genome Sequence of Leptotrichia goodfellowii Strain JCM 16774.</title>
        <authorList>
            <person name="Watanabe S."/>
            <person name="Cui L."/>
        </authorList>
    </citation>
    <scope>NUCLEOTIDE SEQUENCE [LARGE SCALE GENOMIC DNA]</scope>
    <source>
        <strain evidence="2 3">JCM16774</strain>
    </source>
</reference>
<dbReference type="HAMAP" id="MF_00652">
    <property type="entry name" value="UPF0246"/>
    <property type="match status" value="1"/>
</dbReference>